<organism evidence="17 18">
    <name type="scientific">Marchantia polymorpha subsp. ruderalis</name>
    <dbReference type="NCBI Taxonomy" id="1480154"/>
    <lineage>
        <taxon>Eukaryota</taxon>
        <taxon>Viridiplantae</taxon>
        <taxon>Streptophyta</taxon>
        <taxon>Embryophyta</taxon>
        <taxon>Marchantiophyta</taxon>
        <taxon>Marchantiopsida</taxon>
        <taxon>Marchantiidae</taxon>
        <taxon>Marchantiales</taxon>
        <taxon>Marchantiaceae</taxon>
        <taxon>Marchantia</taxon>
    </lineage>
</organism>
<dbReference type="InterPro" id="IPR019793">
    <property type="entry name" value="Peroxidases_heam-ligand_BS"/>
</dbReference>
<dbReference type="InterPro" id="IPR019794">
    <property type="entry name" value="Peroxidases_AS"/>
</dbReference>
<evidence type="ECO:0000256" key="8">
    <source>
        <dbReference type="ARBA" id="ARBA00023157"/>
    </source>
</evidence>
<keyword evidence="11 14" id="KW-0106">Calcium</keyword>
<dbReference type="PROSITE" id="PS00435">
    <property type="entry name" value="PEROXIDASE_1"/>
    <property type="match status" value="1"/>
</dbReference>
<reference evidence="17 18" key="1">
    <citation type="submission" date="2016-03" db="EMBL/GenBank/DDBJ databases">
        <title>Mechanisms controlling the formation of the plant cell surface in tip-growing cells are functionally conserved among land plants.</title>
        <authorList>
            <person name="Honkanen S."/>
            <person name="Jones V.A."/>
            <person name="Morieri G."/>
            <person name="Champion C."/>
            <person name="Hetherington A.J."/>
            <person name="Kelly S."/>
            <person name="Saint-Marcoux D."/>
            <person name="Proust H."/>
            <person name="Prescott H."/>
            <person name="Dolan L."/>
        </authorList>
    </citation>
    <scope>NUCLEOTIDE SEQUENCE [LARGE SCALE GENOMIC DNA]</scope>
    <source>
        <strain evidence="18">cv. Tak-1 and cv. Tak-2</strain>
        <tissue evidence="17">Whole gametophyte</tissue>
    </source>
</reference>
<feature type="disulfide bond" evidence="13">
    <location>
        <begin position="116"/>
        <end position="318"/>
    </location>
</feature>
<evidence type="ECO:0000256" key="11">
    <source>
        <dbReference type="PIRSR" id="PIRSR600823-3"/>
    </source>
</evidence>
<dbReference type="GO" id="GO:0046872">
    <property type="term" value="F:metal ion binding"/>
    <property type="evidence" value="ECO:0007669"/>
    <property type="project" value="UniProtKB-UniRule"/>
</dbReference>
<keyword evidence="5 11" id="KW-0479">Metal-binding</keyword>
<feature type="binding site" evidence="11">
    <location>
        <position position="72"/>
    </location>
    <ligand>
        <name>Ca(2+)</name>
        <dbReference type="ChEBI" id="CHEBI:29108"/>
        <label>1</label>
    </ligand>
</feature>
<feature type="binding site" evidence="11">
    <location>
        <position position="65"/>
    </location>
    <ligand>
        <name>Ca(2+)</name>
        <dbReference type="ChEBI" id="CHEBI:29108"/>
        <label>1</label>
    </ligand>
</feature>
<dbReference type="InterPro" id="IPR033905">
    <property type="entry name" value="Secretory_peroxidase"/>
</dbReference>
<dbReference type="InterPro" id="IPR000823">
    <property type="entry name" value="Peroxidase_pln"/>
</dbReference>
<comment type="cofactor">
    <cofactor evidence="11 14">
        <name>heme b</name>
        <dbReference type="ChEBI" id="CHEBI:60344"/>
    </cofactor>
    <text evidence="11 14">Binds 1 heme b (iron(II)-protoporphyrin IX) group per subunit.</text>
</comment>
<evidence type="ECO:0000313" key="17">
    <source>
        <dbReference type="EMBL" id="OAE29722.1"/>
    </source>
</evidence>
<keyword evidence="6 14" id="KW-0560">Oxidoreductase</keyword>
<feature type="binding site" evidence="10">
    <location>
        <position position="160"/>
    </location>
    <ligand>
        <name>substrate</name>
    </ligand>
</feature>
<feature type="disulfide bond" evidence="13">
    <location>
        <begin position="197"/>
        <end position="229"/>
    </location>
</feature>
<keyword evidence="3 14" id="KW-0575">Peroxidase</keyword>
<dbReference type="Gene3D" id="1.10.420.10">
    <property type="entry name" value="Peroxidase, domain 2"/>
    <property type="match status" value="1"/>
</dbReference>
<comment type="catalytic activity">
    <reaction evidence="1 14">
        <text>2 a phenolic donor + H2O2 = 2 a phenolic radical donor + 2 H2O</text>
        <dbReference type="Rhea" id="RHEA:56136"/>
        <dbReference type="ChEBI" id="CHEBI:15377"/>
        <dbReference type="ChEBI" id="CHEBI:16240"/>
        <dbReference type="ChEBI" id="CHEBI:139520"/>
        <dbReference type="ChEBI" id="CHEBI:139521"/>
        <dbReference type="EC" id="1.11.1.7"/>
    </reaction>
</comment>
<dbReference type="GO" id="GO:0006979">
    <property type="term" value="P:response to oxidative stress"/>
    <property type="evidence" value="ECO:0007669"/>
    <property type="project" value="UniProtKB-UniRule"/>
</dbReference>
<evidence type="ECO:0000256" key="4">
    <source>
        <dbReference type="ARBA" id="ARBA00022617"/>
    </source>
</evidence>
<dbReference type="Proteomes" id="UP000077202">
    <property type="component" value="Unassembled WGS sequence"/>
</dbReference>
<feature type="chain" id="PRO_5042304662" description="Peroxidase" evidence="14">
    <location>
        <begin position="23"/>
        <end position="322"/>
    </location>
</feature>
<evidence type="ECO:0000256" key="14">
    <source>
        <dbReference type="RuleBase" id="RU362060"/>
    </source>
</evidence>
<proteinExistence type="inferred from homology"/>
<dbReference type="GO" id="GO:0042744">
    <property type="term" value="P:hydrogen peroxide catabolic process"/>
    <property type="evidence" value="ECO:0007669"/>
    <property type="project" value="UniProtKB-KW"/>
</dbReference>
<dbReference type="FunFam" id="1.10.420.10:FF:000001">
    <property type="entry name" value="Peroxidase"/>
    <property type="match status" value="1"/>
</dbReference>
<evidence type="ECO:0000313" key="16">
    <source>
        <dbReference type="EMBL" id="BBN10353.1"/>
    </source>
</evidence>
<dbReference type="PRINTS" id="PR00461">
    <property type="entry name" value="PLPEROXIDASE"/>
</dbReference>
<feature type="disulfide bond" evidence="13">
    <location>
        <begin position="66"/>
        <end position="71"/>
    </location>
</feature>
<reference evidence="19" key="3">
    <citation type="journal article" date="2020" name="Curr. Biol.">
        <title>Chromatin organization in early land plants reveals an ancestral association between H3K27me3, transposons, and constitutive heterochromatin.</title>
        <authorList>
            <person name="Montgomery S.A."/>
            <person name="Tanizawa Y."/>
            <person name="Galik B."/>
            <person name="Wang N."/>
            <person name="Ito T."/>
            <person name="Mochizuki T."/>
            <person name="Akimcheva S."/>
            <person name="Bowman J.L."/>
            <person name="Cognat V."/>
            <person name="Marechal-Drouard L."/>
            <person name="Ekker H."/>
            <person name="Hong S.F."/>
            <person name="Kohchi T."/>
            <person name="Lin S.S."/>
            <person name="Liu L.D."/>
            <person name="Nakamura Y."/>
            <person name="Valeeva L.R."/>
            <person name="Shakirov E.V."/>
            <person name="Shippen D.E."/>
            <person name="Wei W.L."/>
            <person name="Yagura M."/>
            <person name="Yamaoka S."/>
            <person name="Yamato K.T."/>
            <person name="Liu C."/>
            <person name="Berger F."/>
        </authorList>
    </citation>
    <scope>NUCLEOTIDE SEQUENCE [LARGE SCALE GENOMIC DNA]</scope>
    <source>
        <strain evidence="19">Tak-1</strain>
    </source>
</reference>
<dbReference type="InterPro" id="IPR010255">
    <property type="entry name" value="Haem_peroxidase_sf"/>
</dbReference>
<dbReference type="GO" id="GO:0140825">
    <property type="term" value="F:lactoperoxidase activity"/>
    <property type="evidence" value="ECO:0007669"/>
    <property type="project" value="UniProtKB-EC"/>
</dbReference>
<comment type="similarity">
    <text evidence="2">Belongs to the peroxidase family. Ascorbate peroxidase subfamily.</text>
</comment>
<feature type="binding site" evidence="11">
    <location>
        <position position="191"/>
    </location>
    <ligand>
        <name>Ca(2+)</name>
        <dbReference type="ChEBI" id="CHEBI:29108"/>
        <label>2</label>
    </ligand>
</feature>
<accession>A0A176WBG1</accession>
<keyword evidence="4 14" id="KW-0349">Heme</keyword>
<feature type="binding site" evidence="11">
    <location>
        <position position="68"/>
    </location>
    <ligand>
        <name>Ca(2+)</name>
        <dbReference type="ChEBI" id="CHEBI:29108"/>
        <label>1</label>
    </ligand>
</feature>
<keyword evidence="14" id="KW-0964">Secreted</keyword>
<evidence type="ECO:0000256" key="2">
    <source>
        <dbReference type="ARBA" id="ARBA00006873"/>
    </source>
</evidence>
<name>A0A176WBG1_MARPO</name>
<sequence>MAARGLTATLLIFALLASSASAQLSERFYNSTCPSGPAKVAEVVRTWITRDRTLAPALLRLHFHDCFVRGCDGSVLLDTVNGEKVAAGNINSLRGFEVIDDVKTKLEALCPGRMSCADILSLAARDAMVQMAGPILNWTVPLGRRDGVSSFASEANSALPPPFANFQQLVSLFSAKGFTTREMVVLSGSHTVGLSHCRNFQTRLYNFSATVATDPALEASFAAALKRQCKFGDTTTLVKMDQSKSVDTWDFSYYSNVLRGKVLFQSDDALKRTTEGSKIVQALNRAGSSFSAEFSAAMTKLSRVGVLTGTSGQIRRKCNLVN</sequence>
<evidence type="ECO:0000313" key="19">
    <source>
        <dbReference type="Proteomes" id="UP001162541"/>
    </source>
</evidence>
<protein>
    <recommendedName>
        <fullName evidence="14">Peroxidase</fullName>
        <ecNumber evidence="14">1.11.1.7</ecNumber>
    </recommendedName>
</protein>
<dbReference type="InterPro" id="IPR002016">
    <property type="entry name" value="Haem_peroxidase"/>
</dbReference>
<keyword evidence="8 13" id="KW-1015">Disulfide bond</keyword>
<dbReference type="AlphaFoldDB" id="A0A176WBG1"/>
<reference evidence="16" key="2">
    <citation type="journal article" date="2019" name="Curr. Biol.">
        <title>Chromatin organization in early land plants reveals an ancestral association between H3K27me3, transposons, and constitutive heterochromatin.</title>
        <authorList>
            <person name="Montgomery S.A."/>
            <person name="Tanizawa Y."/>
            <person name="Galik B."/>
            <person name="Wang N."/>
            <person name="Ito T."/>
            <person name="Mochizuki T."/>
            <person name="Akimcheva S."/>
            <person name="Bowman J."/>
            <person name="Cognat V."/>
            <person name="Drouard L."/>
            <person name="Ekker H."/>
            <person name="Houng S."/>
            <person name="Kohchi T."/>
            <person name="Lin S."/>
            <person name="Liu L.D."/>
            <person name="Nakamura Y."/>
            <person name="Valeeva L.R."/>
            <person name="Shakirov E.V."/>
            <person name="Shippen D.E."/>
            <person name="Wei W."/>
            <person name="Yagura M."/>
            <person name="Yamaoka S."/>
            <person name="Yamato K.T."/>
            <person name="Liu C."/>
            <person name="Berger F."/>
        </authorList>
    </citation>
    <scope>NUCLEOTIDE SEQUENCE [LARGE SCALE GENOMIC DNA]</scope>
    <source>
        <strain evidence="16">Tak-1</strain>
    </source>
</reference>
<dbReference type="PRINTS" id="PR00458">
    <property type="entry name" value="PEROXIDASE"/>
</dbReference>
<dbReference type="EMBL" id="LVLJ01001430">
    <property type="protein sequence ID" value="OAE29722.1"/>
    <property type="molecule type" value="Genomic_DNA"/>
</dbReference>
<feature type="signal peptide" evidence="14">
    <location>
        <begin position="1"/>
        <end position="22"/>
    </location>
</feature>
<evidence type="ECO:0000256" key="3">
    <source>
        <dbReference type="ARBA" id="ARBA00022559"/>
    </source>
</evidence>
<feature type="active site" description="Proton acceptor" evidence="9">
    <location>
        <position position="64"/>
    </location>
</feature>
<dbReference type="Gene3D" id="1.10.520.10">
    <property type="match status" value="1"/>
</dbReference>
<dbReference type="CDD" id="cd00693">
    <property type="entry name" value="secretory_peroxidase"/>
    <property type="match status" value="1"/>
</dbReference>
<evidence type="ECO:0000256" key="1">
    <source>
        <dbReference type="ARBA" id="ARBA00000189"/>
    </source>
</evidence>
<keyword evidence="18" id="KW-1185">Reference proteome</keyword>
<dbReference type="EC" id="1.11.1.7" evidence="14"/>
<comment type="function">
    <text evidence="14">Removal of H(2)O(2), oxidation of toxic reductants, biosynthesis and degradation of lignin, suberization, auxin catabolism, response to environmental stresses such as wounding, pathogen attack and oxidative stress.</text>
</comment>
<keyword evidence="14" id="KW-0376">Hydrogen peroxide</keyword>
<dbReference type="PANTHER" id="PTHR31235">
    <property type="entry name" value="PEROXIDASE 25-RELATED"/>
    <property type="match status" value="1"/>
</dbReference>
<evidence type="ECO:0000256" key="6">
    <source>
        <dbReference type="ARBA" id="ARBA00023002"/>
    </source>
</evidence>
<feature type="binding site" evidence="11">
    <location>
        <position position="241"/>
    </location>
    <ligand>
        <name>Ca(2+)</name>
        <dbReference type="ChEBI" id="CHEBI:29108"/>
        <label>2</label>
    </ligand>
</feature>
<comment type="cofactor">
    <cofactor evidence="11 14">
        <name>Ca(2+)</name>
        <dbReference type="ChEBI" id="CHEBI:29108"/>
    </cofactor>
    <text evidence="11 14">Binds 2 calcium ions per subunit.</text>
</comment>
<comment type="subcellular location">
    <subcellularLocation>
        <location evidence="14">Secreted</location>
    </subcellularLocation>
</comment>
<feature type="binding site" evidence="11">
    <location>
        <position position="250"/>
    </location>
    <ligand>
        <name>Ca(2+)</name>
        <dbReference type="ChEBI" id="CHEBI:29108"/>
        <label>2</label>
    </ligand>
</feature>
<keyword evidence="7 11" id="KW-0408">Iron</keyword>
<dbReference type="SUPFAM" id="SSF48113">
    <property type="entry name" value="Heme-dependent peroxidases"/>
    <property type="match status" value="1"/>
</dbReference>
<evidence type="ECO:0000256" key="9">
    <source>
        <dbReference type="PIRSR" id="PIRSR600823-1"/>
    </source>
</evidence>
<dbReference type="GO" id="GO:0020037">
    <property type="term" value="F:heme binding"/>
    <property type="evidence" value="ECO:0007669"/>
    <property type="project" value="UniProtKB-UniRule"/>
</dbReference>
<dbReference type="Proteomes" id="UP001162541">
    <property type="component" value="Chromosome 5"/>
</dbReference>
<dbReference type="Pfam" id="PF00141">
    <property type="entry name" value="peroxidase"/>
    <property type="match status" value="1"/>
</dbReference>
<feature type="binding site" description="axial binding residue" evidence="11">
    <location>
        <position position="190"/>
    </location>
    <ligand>
        <name>heme b</name>
        <dbReference type="ChEBI" id="CHEBI:60344"/>
    </ligand>
    <ligandPart>
        <name>Fe</name>
        <dbReference type="ChEBI" id="CHEBI:18248"/>
    </ligandPart>
</feature>
<feature type="binding site" evidence="11">
    <location>
        <position position="70"/>
    </location>
    <ligand>
        <name>Ca(2+)</name>
        <dbReference type="ChEBI" id="CHEBI:29108"/>
        <label>1</label>
    </ligand>
</feature>
<feature type="disulfide bond" evidence="13">
    <location>
        <begin position="33"/>
        <end position="110"/>
    </location>
</feature>
<evidence type="ECO:0000256" key="13">
    <source>
        <dbReference type="PIRSR" id="PIRSR600823-5"/>
    </source>
</evidence>
<evidence type="ECO:0000256" key="7">
    <source>
        <dbReference type="ARBA" id="ARBA00023004"/>
    </source>
</evidence>
<gene>
    <name evidence="17" type="ORF">AXG93_3884s1180</name>
    <name evidence="16" type="ORF">Mp_5g02850</name>
</gene>
<evidence type="ECO:0000313" key="18">
    <source>
        <dbReference type="Proteomes" id="UP000077202"/>
    </source>
</evidence>
<keyword evidence="14" id="KW-0732">Signal</keyword>
<evidence type="ECO:0000256" key="10">
    <source>
        <dbReference type="PIRSR" id="PIRSR600823-2"/>
    </source>
</evidence>
<evidence type="ECO:0000256" key="12">
    <source>
        <dbReference type="PIRSR" id="PIRSR600823-4"/>
    </source>
</evidence>
<feature type="domain" description="Plant heme peroxidase family profile" evidence="15">
    <location>
        <begin position="23"/>
        <end position="322"/>
    </location>
</feature>
<evidence type="ECO:0000256" key="5">
    <source>
        <dbReference type="ARBA" id="ARBA00022723"/>
    </source>
</evidence>
<dbReference type="PROSITE" id="PS00436">
    <property type="entry name" value="PEROXIDASE_2"/>
    <property type="match status" value="1"/>
</dbReference>
<comment type="similarity">
    <text evidence="14">Belongs to the peroxidase family. Classical plant (class III) peroxidase subfamily.</text>
</comment>
<feature type="binding site" evidence="11">
    <location>
        <position position="83"/>
    </location>
    <ligand>
        <name>Ca(2+)</name>
        <dbReference type="ChEBI" id="CHEBI:29108"/>
        <label>1</label>
    </ligand>
</feature>
<dbReference type="GO" id="GO:0005576">
    <property type="term" value="C:extracellular region"/>
    <property type="evidence" value="ECO:0007669"/>
    <property type="project" value="UniProtKB-SubCell"/>
</dbReference>
<dbReference type="PROSITE" id="PS50873">
    <property type="entry name" value="PEROXIDASE_4"/>
    <property type="match status" value="1"/>
</dbReference>
<feature type="site" description="Transition state stabilizer" evidence="12">
    <location>
        <position position="60"/>
    </location>
</feature>
<dbReference type="EMBL" id="AP019870">
    <property type="protein sequence ID" value="BBN10353.1"/>
    <property type="molecule type" value="Genomic_DNA"/>
</dbReference>
<feature type="binding site" evidence="11">
    <location>
        <position position="74"/>
    </location>
    <ligand>
        <name>Ca(2+)</name>
        <dbReference type="ChEBI" id="CHEBI:29108"/>
        <label>1</label>
    </ligand>
</feature>
<evidence type="ECO:0000259" key="15">
    <source>
        <dbReference type="PROSITE" id="PS50873"/>
    </source>
</evidence>